<evidence type="ECO:0000313" key="2">
    <source>
        <dbReference type="EMBL" id="OHA84421.1"/>
    </source>
</evidence>
<gene>
    <name evidence="2" type="ORF">A2937_01655</name>
</gene>
<evidence type="ECO:0000313" key="3">
    <source>
        <dbReference type="Proteomes" id="UP000177987"/>
    </source>
</evidence>
<protein>
    <submittedName>
        <fullName evidence="2">Uncharacterized protein</fullName>
    </submittedName>
</protein>
<dbReference type="STRING" id="1802727.A2937_01655"/>
<evidence type="ECO:0000256" key="1">
    <source>
        <dbReference type="SAM" id="MobiDB-lite"/>
    </source>
</evidence>
<feature type="compositionally biased region" description="Polar residues" evidence="1">
    <location>
        <begin position="147"/>
        <end position="156"/>
    </location>
</feature>
<reference evidence="2 3" key="1">
    <citation type="journal article" date="2016" name="Nat. Commun.">
        <title>Thousands of microbial genomes shed light on interconnected biogeochemical processes in an aquifer system.</title>
        <authorList>
            <person name="Anantharaman K."/>
            <person name="Brown C.T."/>
            <person name="Hug L.A."/>
            <person name="Sharon I."/>
            <person name="Castelle C.J."/>
            <person name="Probst A.J."/>
            <person name="Thomas B.C."/>
            <person name="Singh A."/>
            <person name="Wilkins M.J."/>
            <person name="Karaoz U."/>
            <person name="Brodie E.L."/>
            <person name="Williams K.H."/>
            <person name="Hubbard S.S."/>
            <person name="Banfield J.F."/>
        </authorList>
    </citation>
    <scope>NUCLEOTIDE SEQUENCE [LARGE SCALE GENOMIC DNA]</scope>
</reference>
<proteinExistence type="predicted"/>
<feature type="region of interest" description="Disordered" evidence="1">
    <location>
        <begin position="116"/>
        <end position="156"/>
    </location>
</feature>
<accession>A0A1G2SJ24</accession>
<sequence length="156" mass="16647">MTPQTKKMMMNVATGALVLGVIAGGYFAFVGKKMDTTTSGATVSTPGIAQTIAISTDISRTKTELSELKKAVAASVEVFTSTEFRSLQDFTVQVYEEPVGRDNPFMITDWKTKMKDEEAAASRRSSSGASSVTPSTPEVVVPKSTQENKTVTPPSI</sequence>
<comment type="caution">
    <text evidence="2">The sequence shown here is derived from an EMBL/GenBank/DDBJ whole genome shotgun (WGS) entry which is preliminary data.</text>
</comment>
<organism evidence="2 3">
    <name type="scientific">Candidatus Yonathbacteria bacterium RIFCSPLOWO2_01_FULL_47_33b</name>
    <dbReference type="NCBI Taxonomy" id="1802727"/>
    <lineage>
        <taxon>Bacteria</taxon>
        <taxon>Candidatus Yonathiibacteriota</taxon>
    </lineage>
</organism>
<dbReference type="AlphaFoldDB" id="A0A1G2SJ24"/>
<dbReference type="Proteomes" id="UP000177987">
    <property type="component" value="Unassembled WGS sequence"/>
</dbReference>
<feature type="compositionally biased region" description="Low complexity" evidence="1">
    <location>
        <begin position="122"/>
        <end position="145"/>
    </location>
</feature>
<name>A0A1G2SJ24_9BACT</name>
<dbReference type="EMBL" id="MHUW01000001">
    <property type="protein sequence ID" value="OHA84421.1"/>
    <property type="molecule type" value="Genomic_DNA"/>
</dbReference>